<keyword evidence="4" id="KW-1185">Reference proteome</keyword>
<feature type="transmembrane region" description="Helical" evidence="2">
    <location>
        <begin position="12"/>
        <end position="34"/>
    </location>
</feature>
<proteinExistence type="predicted"/>
<evidence type="ECO:0000313" key="3">
    <source>
        <dbReference type="EMBL" id="KAJ1174981.1"/>
    </source>
</evidence>
<reference evidence="3" key="1">
    <citation type="journal article" date="2022" name="bioRxiv">
        <title>Sequencing and chromosome-scale assembly of the giantPleurodeles waltlgenome.</title>
        <authorList>
            <person name="Brown T."/>
            <person name="Elewa A."/>
            <person name="Iarovenko S."/>
            <person name="Subramanian E."/>
            <person name="Araus A.J."/>
            <person name="Petzold A."/>
            <person name="Susuki M."/>
            <person name="Suzuki K.-i.T."/>
            <person name="Hayashi T."/>
            <person name="Toyoda A."/>
            <person name="Oliveira C."/>
            <person name="Osipova E."/>
            <person name="Leigh N.D."/>
            <person name="Simon A."/>
            <person name="Yun M.H."/>
        </authorList>
    </citation>
    <scope>NUCLEOTIDE SEQUENCE</scope>
    <source>
        <strain evidence="3">20211129_DDA</strain>
        <tissue evidence="3">Liver</tissue>
    </source>
</reference>
<keyword evidence="2" id="KW-0812">Transmembrane</keyword>
<keyword evidence="2" id="KW-0472">Membrane</keyword>
<keyword evidence="2" id="KW-1133">Transmembrane helix</keyword>
<gene>
    <name evidence="3" type="ORF">NDU88_000272</name>
</gene>
<evidence type="ECO:0000313" key="4">
    <source>
        <dbReference type="Proteomes" id="UP001066276"/>
    </source>
</evidence>
<dbReference type="EMBL" id="JANPWB010000006">
    <property type="protein sequence ID" value="KAJ1174981.1"/>
    <property type="molecule type" value="Genomic_DNA"/>
</dbReference>
<sequence length="86" mass="8816">MHSGFSTHQNLSWALLATVGTEAGVVVFAAVSVLRAVLRAMLQVAGISSGKLGGQQEEMPPKAGRPPGAKREPLLSEGSQGGLSHP</sequence>
<name>A0AAV7TF98_PLEWA</name>
<dbReference type="Proteomes" id="UP001066276">
    <property type="component" value="Chromosome 3_2"/>
</dbReference>
<feature type="region of interest" description="Disordered" evidence="1">
    <location>
        <begin position="49"/>
        <end position="86"/>
    </location>
</feature>
<evidence type="ECO:0000256" key="2">
    <source>
        <dbReference type="SAM" id="Phobius"/>
    </source>
</evidence>
<organism evidence="3 4">
    <name type="scientific">Pleurodeles waltl</name>
    <name type="common">Iberian ribbed newt</name>
    <dbReference type="NCBI Taxonomy" id="8319"/>
    <lineage>
        <taxon>Eukaryota</taxon>
        <taxon>Metazoa</taxon>
        <taxon>Chordata</taxon>
        <taxon>Craniata</taxon>
        <taxon>Vertebrata</taxon>
        <taxon>Euteleostomi</taxon>
        <taxon>Amphibia</taxon>
        <taxon>Batrachia</taxon>
        <taxon>Caudata</taxon>
        <taxon>Salamandroidea</taxon>
        <taxon>Salamandridae</taxon>
        <taxon>Pleurodelinae</taxon>
        <taxon>Pleurodeles</taxon>
    </lineage>
</organism>
<protein>
    <submittedName>
        <fullName evidence="3">Uncharacterized protein</fullName>
    </submittedName>
</protein>
<dbReference type="AlphaFoldDB" id="A0AAV7TF98"/>
<evidence type="ECO:0000256" key="1">
    <source>
        <dbReference type="SAM" id="MobiDB-lite"/>
    </source>
</evidence>
<accession>A0AAV7TF98</accession>
<comment type="caution">
    <text evidence="3">The sequence shown here is derived from an EMBL/GenBank/DDBJ whole genome shotgun (WGS) entry which is preliminary data.</text>
</comment>